<dbReference type="GO" id="GO:0009303">
    <property type="term" value="P:rRNA transcription"/>
    <property type="evidence" value="ECO:0007669"/>
    <property type="project" value="TreeGrafter"/>
</dbReference>
<dbReference type="InterPro" id="IPR003711">
    <property type="entry name" value="CarD-like/TRCF_RID"/>
</dbReference>
<dbReference type="InterPro" id="IPR036101">
    <property type="entry name" value="CarD-like/TRCF_RID_sf"/>
</dbReference>
<evidence type="ECO:0000259" key="1">
    <source>
        <dbReference type="SMART" id="SM01058"/>
    </source>
</evidence>
<dbReference type="PANTHER" id="PTHR38447">
    <property type="entry name" value="TRANSCRIPTION FACTOR YDEB-RELATED"/>
    <property type="match status" value="1"/>
</dbReference>
<dbReference type="PANTHER" id="PTHR38447:SF1">
    <property type="entry name" value="RNA POLYMERASE-BINDING TRANSCRIPTION FACTOR CARD"/>
    <property type="match status" value="1"/>
</dbReference>
<organism evidence="2">
    <name type="scientific">bioreactor metagenome</name>
    <dbReference type="NCBI Taxonomy" id="1076179"/>
    <lineage>
        <taxon>unclassified sequences</taxon>
        <taxon>metagenomes</taxon>
        <taxon>ecological metagenomes</taxon>
    </lineage>
</organism>
<name>A0A644XBP3_9ZZZZ</name>
<evidence type="ECO:0000313" key="2">
    <source>
        <dbReference type="EMBL" id="MPM13327.1"/>
    </source>
</evidence>
<dbReference type="InterPro" id="IPR052531">
    <property type="entry name" value="CarD-like_regulator"/>
</dbReference>
<dbReference type="AlphaFoldDB" id="A0A644XBP3"/>
<sequence length="162" mass="18798">MFKINDYVVYGSNGVCIVKDIEKVTLRSEELEYYILSPVYNDRMTIKIPVNNKKISMRELMTKVEIMNLIGEISKNEIVEIEDSRKKVEEYKAIIKKGNAEDLIKVINSIKLEENEKSLIGKKLNKTDEDIMLSARKQLYQEMAIVLAINVDEVQDYIKSNM</sequence>
<reference evidence="2" key="1">
    <citation type="submission" date="2019-08" db="EMBL/GenBank/DDBJ databases">
        <authorList>
            <person name="Kucharzyk K."/>
            <person name="Murdoch R.W."/>
            <person name="Higgins S."/>
            <person name="Loffler F."/>
        </authorList>
    </citation>
    <scope>NUCLEOTIDE SEQUENCE</scope>
</reference>
<dbReference type="EMBL" id="VSSQ01002104">
    <property type="protein sequence ID" value="MPM13327.1"/>
    <property type="molecule type" value="Genomic_DNA"/>
</dbReference>
<protein>
    <recommendedName>
        <fullName evidence="1">CarD-like/TRCF RNAP-interacting domain-containing protein</fullName>
    </recommendedName>
</protein>
<dbReference type="Gene3D" id="2.40.10.170">
    <property type="match status" value="1"/>
</dbReference>
<proteinExistence type="predicted"/>
<dbReference type="SMART" id="SM01058">
    <property type="entry name" value="CarD_TRCF"/>
    <property type="match status" value="1"/>
</dbReference>
<accession>A0A644XBP3</accession>
<comment type="caution">
    <text evidence="2">The sequence shown here is derived from an EMBL/GenBank/DDBJ whole genome shotgun (WGS) entry which is preliminary data.</text>
</comment>
<feature type="domain" description="CarD-like/TRCF RNAP-interacting" evidence="1">
    <location>
        <begin position="1"/>
        <end position="111"/>
    </location>
</feature>
<dbReference type="Pfam" id="PF02559">
    <property type="entry name" value="CarD_TRCF_RID"/>
    <property type="match status" value="1"/>
</dbReference>
<dbReference type="Gene3D" id="1.20.58.1290">
    <property type="entry name" value="CarD-like, C-terminal domain"/>
    <property type="match status" value="1"/>
</dbReference>
<dbReference type="InterPro" id="IPR042215">
    <property type="entry name" value="CarD-like_C"/>
</dbReference>
<gene>
    <name evidence="2" type="ORF">SDC9_59683</name>
</gene>
<dbReference type="SUPFAM" id="SSF141259">
    <property type="entry name" value="CarD-like"/>
    <property type="match status" value="1"/>
</dbReference>